<dbReference type="Gramene" id="CDF40222">
    <property type="protein sequence ID" value="CDF40222"/>
    <property type="gene ID" value="CHC_T00000690001"/>
</dbReference>
<dbReference type="OrthoDB" id="6035at2759"/>
<dbReference type="Proteomes" id="UP000012073">
    <property type="component" value="Unassembled WGS sequence"/>
</dbReference>
<dbReference type="Gene3D" id="1.20.5.170">
    <property type="match status" value="1"/>
</dbReference>
<dbReference type="PROSITE" id="PS50217">
    <property type="entry name" value="BZIP"/>
    <property type="match status" value="1"/>
</dbReference>
<dbReference type="PROSITE" id="PS00036">
    <property type="entry name" value="BZIP_BASIC"/>
    <property type="match status" value="1"/>
</dbReference>
<feature type="region of interest" description="Disordered" evidence="2">
    <location>
        <begin position="17"/>
        <end position="87"/>
    </location>
</feature>
<gene>
    <name evidence="4" type="ORF">CHC_T00000690001</name>
</gene>
<accession>R7QNZ4</accession>
<evidence type="ECO:0000313" key="5">
    <source>
        <dbReference type="Proteomes" id="UP000012073"/>
    </source>
</evidence>
<keyword evidence="1" id="KW-0175">Coiled coil</keyword>
<dbReference type="GO" id="GO:0003700">
    <property type="term" value="F:DNA-binding transcription factor activity"/>
    <property type="evidence" value="ECO:0007669"/>
    <property type="project" value="InterPro"/>
</dbReference>
<dbReference type="Pfam" id="PF07716">
    <property type="entry name" value="bZIP_2"/>
    <property type="match status" value="1"/>
</dbReference>
<name>R7QNZ4_CHOCR</name>
<feature type="compositionally biased region" description="Polar residues" evidence="2">
    <location>
        <begin position="30"/>
        <end position="40"/>
    </location>
</feature>
<dbReference type="EMBL" id="HG002144">
    <property type="protein sequence ID" value="CDF40222.1"/>
    <property type="molecule type" value="Genomic_DNA"/>
</dbReference>
<feature type="domain" description="BZIP" evidence="3">
    <location>
        <begin position="317"/>
        <end position="380"/>
    </location>
</feature>
<dbReference type="KEGG" id="ccp:CHC_T00000690001"/>
<feature type="compositionally biased region" description="Polar residues" evidence="2">
    <location>
        <begin position="502"/>
        <end position="512"/>
    </location>
</feature>
<feature type="coiled-coil region" evidence="1">
    <location>
        <begin position="335"/>
        <end position="383"/>
    </location>
</feature>
<sequence length="512" mass="56130">MRKIAVEITPTPALLGQISLQRYPPRTPRPFSNQSPTSSRPEIFCVTKDMRRGAHPRHAPRPKSISFKPPTSSTRRKPQPPRTPPFPPFPLILPFAPPNPPESLALTAMTMRSIGSISSELCEMQRLRDSNIARCAKDLEWQRRIMASRSAPLYTSPRCSYVSVDHQPQRQVRHTVPYPPAPKTAAHYNPAAARPTAIKIEDHADSLFGADDSTPRPRLRHAPLPPPLRDGSPDMTDSTPSVSTHGASPDLDAGERRLGDGQRPSGSPIGPGTGRIGKIRRHRMTKEEEARFDAADLKDLRGSTAAKSRKMTEDERDIMLHKRRLRNRLSAARSRERQRKTIQEVGEEVDELLEQASSLQERCQVAESEILALRATNEALRLENSQLKGGASGNAPVGNVAQQPGLLKGNGSMLRFSMSSDMLDRIMAGSDGPGLLPSSMASNGMIKIPSTLHLSLSTDKLGDGMQAFNASLQPMSRTASTIERMLDCNNNEQYTPGEDLGANNSITATKLG</sequence>
<dbReference type="RefSeq" id="XP_005710516.1">
    <property type="nucleotide sequence ID" value="XM_005710459.1"/>
</dbReference>
<feature type="region of interest" description="Disordered" evidence="2">
    <location>
        <begin position="490"/>
        <end position="512"/>
    </location>
</feature>
<dbReference type="CDD" id="cd14686">
    <property type="entry name" value="bZIP"/>
    <property type="match status" value="1"/>
</dbReference>
<feature type="compositionally biased region" description="Polar residues" evidence="2">
    <location>
        <begin position="235"/>
        <end position="246"/>
    </location>
</feature>
<dbReference type="InterPro" id="IPR004827">
    <property type="entry name" value="bZIP"/>
</dbReference>
<evidence type="ECO:0000259" key="3">
    <source>
        <dbReference type="PROSITE" id="PS50217"/>
    </source>
</evidence>
<keyword evidence="5" id="KW-1185">Reference proteome</keyword>
<evidence type="ECO:0000256" key="2">
    <source>
        <dbReference type="SAM" id="MobiDB-lite"/>
    </source>
</evidence>
<reference evidence="5" key="1">
    <citation type="journal article" date="2013" name="Proc. Natl. Acad. Sci. U.S.A.">
        <title>Genome structure and metabolic features in the red seaweed Chondrus crispus shed light on evolution of the Archaeplastida.</title>
        <authorList>
            <person name="Collen J."/>
            <person name="Porcel B."/>
            <person name="Carre W."/>
            <person name="Ball S.G."/>
            <person name="Chaparro C."/>
            <person name="Tonon T."/>
            <person name="Barbeyron T."/>
            <person name="Michel G."/>
            <person name="Noel B."/>
            <person name="Valentin K."/>
            <person name="Elias M."/>
            <person name="Artiguenave F."/>
            <person name="Arun A."/>
            <person name="Aury J.M."/>
            <person name="Barbosa-Neto J.F."/>
            <person name="Bothwell J.H."/>
            <person name="Bouget F.Y."/>
            <person name="Brillet L."/>
            <person name="Cabello-Hurtado F."/>
            <person name="Capella-Gutierrez S."/>
            <person name="Charrier B."/>
            <person name="Cladiere L."/>
            <person name="Cock J.M."/>
            <person name="Coelho S.M."/>
            <person name="Colleoni C."/>
            <person name="Czjzek M."/>
            <person name="Da Silva C."/>
            <person name="Delage L."/>
            <person name="Denoeud F."/>
            <person name="Deschamps P."/>
            <person name="Dittami S.M."/>
            <person name="Gabaldon T."/>
            <person name="Gachon C.M."/>
            <person name="Groisillier A."/>
            <person name="Herve C."/>
            <person name="Jabbari K."/>
            <person name="Katinka M."/>
            <person name="Kloareg B."/>
            <person name="Kowalczyk N."/>
            <person name="Labadie K."/>
            <person name="Leblanc C."/>
            <person name="Lopez P.J."/>
            <person name="McLachlan D.H."/>
            <person name="Meslet-Cladiere L."/>
            <person name="Moustafa A."/>
            <person name="Nehr Z."/>
            <person name="Nyvall Collen P."/>
            <person name="Panaud O."/>
            <person name="Partensky F."/>
            <person name="Poulain J."/>
            <person name="Rensing S.A."/>
            <person name="Rousvoal S."/>
            <person name="Samson G."/>
            <person name="Symeonidi A."/>
            <person name="Weissenbach J."/>
            <person name="Zambounis A."/>
            <person name="Wincker P."/>
            <person name="Boyen C."/>
        </authorList>
    </citation>
    <scope>NUCLEOTIDE SEQUENCE [LARGE SCALE GENOMIC DNA]</scope>
    <source>
        <strain evidence="5">cv. Stackhouse</strain>
    </source>
</reference>
<proteinExistence type="predicted"/>
<evidence type="ECO:0000313" key="4">
    <source>
        <dbReference type="EMBL" id="CDF40222.1"/>
    </source>
</evidence>
<dbReference type="InterPro" id="IPR046347">
    <property type="entry name" value="bZIP_sf"/>
</dbReference>
<dbReference type="SMART" id="SM00338">
    <property type="entry name" value="BRLZ"/>
    <property type="match status" value="1"/>
</dbReference>
<organism evidence="4 5">
    <name type="scientific">Chondrus crispus</name>
    <name type="common">Carrageen Irish moss</name>
    <name type="synonym">Polymorpha crispa</name>
    <dbReference type="NCBI Taxonomy" id="2769"/>
    <lineage>
        <taxon>Eukaryota</taxon>
        <taxon>Rhodophyta</taxon>
        <taxon>Florideophyceae</taxon>
        <taxon>Rhodymeniophycidae</taxon>
        <taxon>Gigartinales</taxon>
        <taxon>Gigartinaceae</taxon>
        <taxon>Chondrus</taxon>
    </lineage>
</organism>
<evidence type="ECO:0000256" key="1">
    <source>
        <dbReference type="SAM" id="Coils"/>
    </source>
</evidence>
<dbReference type="STRING" id="2769.R7QNZ4"/>
<protein>
    <recommendedName>
        <fullName evidence="3">BZIP domain-containing protein</fullName>
    </recommendedName>
</protein>
<feature type="region of interest" description="Disordered" evidence="2">
    <location>
        <begin position="207"/>
        <end position="290"/>
    </location>
</feature>
<dbReference type="SUPFAM" id="SSF57959">
    <property type="entry name" value="Leucine zipper domain"/>
    <property type="match status" value="1"/>
</dbReference>
<dbReference type="AlphaFoldDB" id="R7QNZ4"/>
<dbReference type="GeneID" id="17318236"/>